<evidence type="ECO:0000313" key="5">
    <source>
        <dbReference type="RefSeq" id="XP_022079525.1"/>
    </source>
</evidence>
<dbReference type="GO" id="GO:0043041">
    <property type="term" value="P:amino acid activation for nonribosomal peptide biosynthetic process"/>
    <property type="evidence" value="ECO:0007669"/>
    <property type="project" value="TreeGrafter"/>
</dbReference>
<dbReference type="Pfam" id="PF13570">
    <property type="entry name" value="Beta-prop_ACSF4"/>
    <property type="match status" value="1"/>
</dbReference>
<dbReference type="Proteomes" id="UP000694845">
    <property type="component" value="Unplaced"/>
</dbReference>
<protein>
    <submittedName>
        <fullName evidence="5">Acyl-CoA synthetase family member 4-like isoform X1</fullName>
    </submittedName>
</protein>
<dbReference type="RefSeq" id="XP_022079525.1">
    <property type="nucleotide sequence ID" value="XM_022223833.1"/>
</dbReference>
<gene>
    <name evidence="5" type="primary">LOC110973194</name>
</gene>
<accession>A0A8B7XHX7</accession>
<dbReference type="InterPro" id="IPR052091">
    <property type="entry name" value="Beta-ala_Activ/Resist"/>
</dbReference>
<dbReference type="InterPro" id="IPR020845">
    <property type="entry name" value="AMP-binding_CS"/>
</dbReference>
<dbReference type="InterPro" id="IPR000873">
    <property type="entry name" value="AMP-dep_synth/lig_dom"/>
</dbReference>
<dbReference type="SUPFAM" id="SSF50998">
    <property type="entry name" value="Quinoprotein alcohol dehydrogenase-like"/>
    <property type="match status" value="1"/>
</dbReference>
<dbReference type="OMA" id="NKTDSCN"/>
<dbReference type="Gene3D" id="3.30.300.30">
    <property type="match status" value="1"/>
</dbReference>
<feature type="region of interest" description="Disordered" evidence="1">
    <location>
        <begin position="621"/>
        <end position="641"/>
    </location>
</feature>
<dbReference type="AlphaFoldDB" id="A0A8B7XHX7"/>
<dbReference type="KEGG" id="aplc:110973194"/>
<dbReference type="OrthoDB" id="408177at2759"/>
<dbReference type="Gene3D" id="2.40.10.480">
    <property type="match status" value="2"/>
</dbReference>
<dbReference type="SUPFAM" id="SSF56801">
    <property type="entry name" value="Acetyl-CoA synthetase-like"/>
    <property type="match status" value="1"/>
</dbReference>
<evidence type="ECO:0000259" key="2">
    <source>
        <dbReference type="Pfam" id="PF00501"/>
    </source>
</evidence>
<evidence type="ECO:0000313" key="4">
    <source>
        <dbReference type="Proteomes" id="UP000694845"/>
    </source>
</evidence>
<dbReference type="Gene3D" id="2.130.10.10">
    <property type="entry name" value="YVTN repeat-like/Quinoprotein amine dehydrogenase"/>
    <property type="match status" value="2"/>
</dbReference>
<dbReference type="PROSITE" id="PS00455">
    <property type="entry name" value="AMP_BINDING"/>
    <property type="match status" value="1"/>
</dbReference>
<dbReference type="InterPro" id="IPR036322">
    <property type="entry name" value="WD40_repeat_dom_sf"/>
</dbReference>
<evidence type="ECO:0000256" key="1">
    <source>
        <dbReference type="SAM" id="MobiDB-lite"/>
    </source>
</evidence>
<dbReference type="GeneID" id="110973194"/>
<organism evidence="4 5">
    <name type="scientific">Acanthaster planci</name>
    <name type="common">Crown-of-thorns starfish</name>
    <dbReference type="NCBI Taxonomy" id="133434"/>
    <lineage>
        <taxon>Eukaryota</taxon>
        <taxon>Metazoa</taxon>
        <taxon>Echinodermata</taxon>
        <taxon>Eleutherozoa</taxon>
        <taxon>Asterozoa</taxon>
        <taxon>Asteroidea</taxon>
        <taxon>Valvatacea</taxon>
        <taxon>Valvatida</taxon>
        <taxon>Acanthasteridae</taxon>
        <taxon>Acanthaster</taxon>
    </lineage>
</organism>
<dbReference type="SUPFAM" id="SSF50978">
    <property type="entry name" value="WD40 repeat-like"/>
    <property type="match status" value="1"/>
</dbReference>
<dbReference type="InterPro" id="IPR015943">
    <property type="entry name" value="WD40/YVTN_repeat-like_dom_sf"/>
</dbReference>
<dbReference type="InterPro" id="IPR045851">
    <property type="entry name" value="AMP-bd_C_sf"/>
</dbReference>
<keyword evidence="4" id="KW-1185">Reference proteome</keyword>
<dbReference type="InterPro" id="IPR018391">
    <property type="entry name" value="PQQ_b-propeller_rpt"/>
</dbReference>
<reference evidence="5" key="1">
    <citation type="submission" date="2025-08" db="UniProtKB">
        <authorList>
            <consortium name="RefSeq"/>
        </authorList>
    </citation>
    <scope>IDENTIFICATION</scope>
</reference>
<proteinExistence type="predicted"/>
<evidence type="ECO:0000259" key="3">
    <source>
        <dbReference type="Pfam" id="PF13570"/>
    </source>
</evidence>
<dbReference type="InterPro" id="IPR042099">
    <property type="entry name" value="ANL_N_sf"/>
</dbReference>
<dbReference type="PANTHER" id="PTHR44394:SF1">
    <property type="entry name" value="BETA-ALANINE-ACTIVATING ENZYME"/>
    <property type="match status" value="1"/>
</dbReference>
<dbReference type="InterPro" id="IPR002372">
    <property type="entry name" value="PQQ_rpt_dom"/>
</dbReference>
<dbReference type="Gene3D" id="3.40.50.12780">
    <property type="entry name" value="N-terminal domain of ligase-like"/>
    <property type="match status" value="1"/>
</dbReference>
<dbReference type="PANTHER" id="PTHR44394">
    <property type="entry name" value="BETA-ALANINE-ACTIVATING ENZYME"/>
    <property type="match status" value="1"/>
</dbReference>
<dbReference type="Pfam" id="PF00501">
    <property type="entry name" value="AMP-binding"/>
    <property type="match status" value="1"/>
</dbReference>
<feature type="domain" description="Pyrrolo-quinoline quinone repeat" evidence="3">
    <location>
        <begin position="776"/>
        <end position="1097"/>
    </location>
</feature>
<name>A0A8B7XHX7_ACAPL</name>
<dbReference type="SMART" id="SM00564">
    <property type="entry name" value="PQQ"/>
    <property type="match status" value="7"/>
</dbReference>
<dbReference type="InterPro" id="IPR011047">
    <property type="entry name" value="Quinoprotein_ADH-like_sf"/>
</dbReference>
<feature type="domain" description="AMP-dependent synthetase/ligase" evidence="2">
    <location>
        <begin position="15"/>
        <end position="378"/>
    </location>
</feature>
<sequence length="1205" mass="132897">MTDKSHQTLHGLVDAVATKHANNRAVIFDDGREVTVATYSEMQEAAGCISSLLHTVGCGWGSVIGLYCESSVMLPSCILGILQVDATFFPIDPRAPRDMNEYLMTSQGLSWIFVSKSLAKDFIFSYGKAYDAHTTDDWSLPSGIGFQLVKLSTNKKPHTLAQSPAVHIAFVMHTSGTTGWPKIVRVPHQCIVPNITHLSESFDISPEDVIFVASALTFDPSIVTIFLALSKGACLVLVPDSIKMIPRTLLDVLLRNQVSVLQATPTLVGRFGTDQVRQNLLASTSSIRVLAFGGEICPTVAQINHMRAADNITKFYNLYGITEVSSWASCYHIDTQCDMEDYHRSIPLGEPLLETTLEVRNEDGQTITDGEGQLFIGSNTRVCLLNDETWPVPVGDERGVMRSTEDRVRITDRGLIFVGRHSDHIKRNGIRVSLMQVKQRIEALPVIESCEILQTSQGKLLLFCIPGLLVQLSNQSLSIGDEDSLQSLLKDVLPSHCLPDTIYFLERFPLTLHGKVDHRALLRHATEMGRPKREVQDPPTKEGMLRKDLVILWKKAAPSSVDPEDSSSFILHGSGDSFQAVQLVDAIELWTGRPMPHLLDIILHKTFRHVLKHIQSCSVATTEGQLEKPSKRRKTSLQNSIKDTSAAENKFKINSERPELLENNQLQILAVDSESEAFFPKAAEKYCVSSHEMPDTIGVQEVTKNSTEDPPNATDFIVLRRCSQLVIGRQRKEFGASFVPKIQSDGSGRLVARDNPMSNFHLEKSVNLQLRWRYDTGKCVDASPLLVKTSWSETIIYIGSHSCKFAAISMETGKALWVTQLGDRVESSACLSTCGTKVIVGCYDNQLYILDAASGTVCWKFQTNGPIKSSPVPDDRSSMVYVGSHDQHLYALDIDEQSCKWHVHCGGGSVFSSPVVHYPSATVYVTTLSGLLLAVNKDTGAKTWSYSCSKPVFSSPMVSQDGIVFGCVDGHLYCVSHSGKELWRFSTDASIFSSPCVSSVTQSPVTLKVTHQAIRPSTVDSCVVFGSHDHHVYCLSLKTGQLLWKHRMPAAVYASPFIFHSQRLSHLALHDSCSRCKALFKDEGHTKRTVKSIPKLFCNSQTELHSSGDLLDDSLTLHVPCEYGKHCVKSDLCKNPNKNHGCKGNQFVATCSTEGSLVILDLKSGEVIASCRLPGEVFSSPVAHWDCVIVGCRDDNVYCVEIVPV</sequence>